<accession>A0AAN7SNK8</accession>
<proteinExistence type="inferred from homology"/>
<feature type="region of interest" description="Disordered" evidence="10">
    <location>
        <begin position="95"/>
        <end position="151"/>
    </location>
</feature>
<keyword evidence="8" id="KW-0206">Cytoskeleton</keyword>
<sequence length="648" mass="74673">METATNYWWLKNSKTANEAVTKELTSTNKSEDISSSLREFLEKERALENMDDVDTDIGSIIEEINKVAAQSPLGPFETYDERAFEDIMKEVEQLSARSRTSINLSTPTPKSASPLPLDSDKEDDEDEYSEDFEGRSEPQTPSANQNEFIYDTADNNETVKRLEEEKKNLVGSVNTLKTQLEERNLALTKTKAKPFDINVEKALEELKDSKETNTALQLQLDSLSRSNQQLKSTYDELFTTNANLEKRVLDTESVLSKCTQEIQLLKQQRDKLLETESSLNSLLEIEKTQVKNLKLQNEKDARCILDLNRQVKEMERIIARKHPDSVSALIVAAKNDQSENNLTARKVLEDRIRNLETEVVMRDQQSSKVFLEVQEKFTEMKNKYESHIEDLELHVSDLKNQIKKRRDTFDVYTQTVFDEQKPVKDTKDAGAQTVQVKAQLPKVVNKKVEKIECKDDAHLLATIRGLQTDLVNKEKVILKMQKELDEARKTNKRLQKEREGSLRNIAERREFRSYPEKLALQLKTAGDDVNLEEELKALRTERDKMKVQLCRMEEDYQSLKAKRLFDLSALQQAHESEVTTYMTNIGPLREQLSSQQKTIECLQEQLKVSKDQVDVLRLDRDDLMKRLHLFGFGDVQLANGDTSNKKVV</sequence>
<dbReference type="PANTHER" id="PTHR34031:SF1">
    <property type="entry name" value="CENTROSOMAL PROTEIN OF 162 KDA"/>
    <property type="match status" value="1"/>
</dbReference>
<feature type="compositionally biased region" description="Polar residues" evidence="10">
    <location>
        <begin position="137"/>
        <end position="147"/>
    </location>
</feature>
<dbReference type="GO" id="GO:0060271">
    <property type="term" value="P:cilium assembly"/>
    <property type="evidence" value="ECO:0007669"/>
    <property type="project" value="TreeGrafter"/>
</dbReference>
<evidence type="ECO:0000256" key="4">
    <source>
        <dbReference type="ARBA" id="ARBA00022490"/>
    </source>
</evidence>
<gene>
    <name evidence="11" type="ORF">RN001_013050</name>
</gene>
<comment type="subcellular location">
    <subcellularLocation>
        <location evidence="1">Cytoplasm</location>
        <location evidence="1">Cytoskeleton</location>
        <location evidence="1">Microtubule organizing center</location>
        <location evidence="1">Centrosome</location>
        <location evidence="1">Centriole</location>
    </subcellularLocation>
</comment>
<evidence type="ECO:0000256" key="1">
    <source>
        <dbReference type="ARBA" id="ARBA00004114"/>
    </source>
</evidence>
<dbReference type="GO" id="GO:0005879">
    <property type="term" value="C:axonemal microtubule"/>
    <property type="evidence" value="ECO:0007669"/>
    <property type="project" value="TreeGrafter"/>
</dbReference>
<keyword evidence="6" id="KW-0970">Cilium biogenesis/degradation</keyword>
<protein>
    <recommendedName>
        <fullName evidence="3">Centrosomal protein of 162 kDa</fullName>
    </recommendedName>
</protein>
<reference evidence="12" key="1">
    <citation type="submission" date="2023-01" db="EMBL/GenBank/DDBJ databases">
        <title>Key to firefly adult light organ development and bioluminescence: homeobox transcription factors regulate luciferase expression and transportation to peroxisome.</title>
        <authorList>
            <person name="Fu X."/>
        </authorList>
    </citation>
    <scope>NUCLEOTIDE SEQUENCE [LARGE SCALE GENOMIC DNA]</scope>
</reference>
<dbReference type="Proteomes" id="UP001353858">
    <property type="component" value="Unassembled WGS sequence"/>
</dbReference>
<feature type="coiled-coil region" evidence="9">
    <location>
        <begin position="470"/>
        <end position="504"/>
    </location>
</feature>
<dbReference type="PANTHER" id="PTHR34031">
    <property type="entry name" value="CENTROSOMAL PROTEIN OF 162 KDA"/>
    <property type="match status" value="1"/>
</dbReference>
<evidence type="ECO:0000256" key="8">
    <source>
        <dbReference type="ARBA" id="ARBA00023212"/>
    </source>
</evidence>
<evidence type="ECO:0000256" key="3">
    <source>
        <dbReference type="ARBA" id="ARBA00021406"/>
    </source>
</evidence>
<keyword evidence="4" id="KW-0963">Cytoplasm</keyword>
<feature type="coiled-coil region" evidence="9">
    <location>
        <begin position="592"/>
        <end position="619"/>
    </location>
</feature>
<evidence type="ECO:0000256" key="5">
    <source>
        <dbReference type="ARBA" id="ARBA00022701"/>
    </source>
</evidence>
<feature type="coiled-coil region" evidence="9">
    <location>
        <begin position="159"/>
        <end position="275"/>
    </location>
</feature>
<evidence type="ECO:0000313" key="12">
    <source>
        <dbReference type="Proteomes" id="UP001353858"/>
    </source>
</evidence>
<evidence type="ECO:0000256" key="6">
    <source>
        <dbReference type="ARBA" id="ARBA00022794"/>
    </source>
</evidence>
<dbReference type="AlphaFoldDB" id="A0AAN7SNK8"/>
<keyword evidence="12" id="KW-1185">Reference proteome</keyword>
<name>A0AAN7SNK8_9COLE</name>
<keyword evidence="5" id="KW-0493">Microtubule</keyword>
<organism evidence="11 12">
    <name type="scientific">Aquatica leii</name>
    <dbReference type="NCBI Taxonomy" id="1421715"/>
    <lineage>
        <taxon>Eukaryota</taxon>
        <taxon>Metazoa</taxon>
        <taxon>Ecdysozoa</taxon>
        <taxon>Arthropoda</taxon>
        <taxon>Hexapoda</taxon>
        <taxon>Insecta</taxon>
        <taxon>Pterygota</taxon>
        <taxon>Neoptera</taxon>
        <taxon>Endopterygota</taxon>
        <taxon>Coleoptera</taxon>
        <taxon>Polyphaga</taxon>
        <taxon>Elateriformia</taxon>
        <taxon>Elateroidea</taxon>
        <taxon>Lampyridae</taxon>
        <taxon>Luciolinae</taxon>
        <taxon>Aquatica</taxon>
    </lineage>
</organism>
<feature type="compositionally biased region" description="Polar residues" evidence="10">
    <location>
        <begin position="95"/>
        <end position="111"/>
    </location>
</feature>
<keyword evidence="7 9" id="KW-0175">Coiled coil</keyword>
<dbReference type="InterPro" id="IPR038774">
    <property type="entry name" value="CEP162-like"/>
</dbReference>
<evidence type="ECO:0000256" key="7">
    <source>
        <dbReference type="ARBA" id="ARBA00023054"/>
    </source>
</evidence>
<evidence type="ECO:0000256" key="10">
    <source>
        <dbReference type="SAM" id="MobiDB-lite"/>
    </source>
</evidence>
<feature type="compositionally biased region" description="Acidic residues" evidence="10">
    <location>
        <begin position="120"/>
        <end position="131"/>
    </location>
</feature>
<evidence type="ECO:0000256" key="9">
    <source>
        <dbReference type="SAM" id="Coils"/>
    </source>
</evidence>
<feature type="coiled-coil region" evidence="9">
    <location>
        <begin position="381"/>
        <end position="408"/>
    </location>
</feature>
<comment type="caution">
    <text evidence="11">The sequence shown here is derived from an EMBL/GenBank/DDBJ whole genome shotgun (WGS) entry which is preliminary data.</text>
</comment>
<dbReference type="EMBL" id="JARPUR010000006">
    <property type="protein sequence ID" value="KAK4873690.1"/>
    <property type="molecule type" value="Genomic_DNA"/>
</dbReference>
<evidence type="ECO:0000313" key="11">
    <source>
        <dbReference type="EMBL" id="KAK4873690.1"/>
    </source>
</evidence>
<evidence type="ECO:0000256" key="2">
    <source>
        <dbReference type="ARBA" id="ARBA00009485"/>
    </source>
</evidence>
<dbReference type="GO" id="GO:0005814">
    <property type="term" value="C:centriole"/>
    <property type="evidence" value="ECO:0007669"/>
    <property type="project" value="UniProtKB-SubCell"/>
</dbReference>
<comment type="similarity">
    <text evidence="2">Belongs to the CEP162 family.</text>
</comment>